<keyword evidence="4 5" id="KW-0472">Membrane</keyword>
<dbReference type="EMBL" id="JARK01000078">
    <property type="protein sequence ID" value="EYC43877.1"/>
    <property type="molecule type" value="Genomic_DNA"/>
</dbReference>
<dbReference type="InterPro" id="IPR017452">
    <property type="entry name" value="GPCR_Rhodpsn_7TM"/>
</dbReference>
<evidence type="ECO:0000313" key="7">
    <source>
        <dbReference type="EMBL" id="EYC43877.1"/>
    </source>
</evidence>
<feature type="transmembrane region" description="Helical" evidence="5">
    <location>
        <begin position="175"/>
        <end position="201"/>
    </location>
</feature>
<dbReference type="AlphaFoldDB" id="A0A016WX80"/>
<reference evidence="8" key="1">
    <citation type="journal article" date="2015" name="Nat. Genet.">
        <title>The genome and transcriptome of the zoonotic hookworm Ancylostoma ceylanicum identify infection-specific gene families.</title>
        <authorList>
            <person name="Schwarz E.M."/>
            <person name="Hu Y."/>
            <person name="Antoshechkin I."/>
            <person name="Miller M.M."/>
            <person name="Sternberg P.W."/>
            <person name="Aroian R.V."/>
        </authorList>
    </citation>
    <scope>NUCLEOTIDE SEQUENCE</scope>
    <source>
        <strain evidence="8">HY135</strain>
    </source>
</reference>
<evidence type="ECO:0000259" key="6">
    <source>
        <dbReference type="PROSITE" id="PS50262"/>
    </source>
</evidence>
<feature type="domain" description="G-protein coupled receptors family 1 profile" evidence="6">
    <location>
        <begin position="1"/>
        <end position="139"/>
    </location>
</feature>
<evidence type="ECO:0000313" key="8">
    <source>
        <dbReference type="Proteomes" id="UP000024635"/>
    </source>
</evidence>
<dbReference type="PROSITE" id="PS50262">
    <property type="entry name" value="G_PROTEIN_RECEP_F1_2"/>
    <property type="match status" value="1"/>
</dbReference>
<protein>
    <recommendedName>
        <fullName evidence="6">G-protein coupled receptors family 1 profile domain-containing protein</fullName>
    </recommendedName>
</protein>
<dbReference type="SUPFAM" id="SSF81321">
    <property type="entry name" value="Family A G protein-coupled receptor-like"/>
    <property type="match status" value="1"/>
</dbReference>
<keyword evidence="8" id="KW-1185">Reference proteome</keyword>
<proteinExistence type="predicted"/>
<evidence type="ECO:0000256" key="5">
    <source>
        <dbReference type="SAM" id="Phobius"/>
    </source>
</evidence>
<dbReference type="CDD" id="cd00637">
    <property type="entry name" value="7tm_classA_rhodopsin-like"/>
    <property type="match status" value="1"/>
</dbReference>
<gene>
    <name evidence="7" type="primary">Acey_s0478.g2198</name>
    <name evidence="7" type="ORF">Y032_0478g2198</name>
</gene>
<dbReference type="InterPro" id="IPR019430">
    <property type="entry name" value="7TM_GPCR_serpentine_rcpt_Srx"/>
</dbReference>
<keyword evidence="3 5" id="KW-1133">Transmembrane helix</keyword>
<organism evidence="7 8">
    <name type="scientific">Ancylostoma ceylanicum</name>
    <dbReference type="NCBI Taxonomy" id="53326"/>
    <lineage>
        <taxon>Eukaryota</taxon>
        <taxon>Metazoa</taxon>
        <taxon>Ecdysozoa</taxon>
        <taxon>Nematoda</taxon>
        <taxon>Chromadorea</taxon>
        <taxon>Rhabditida</taxon>
        <taxon>Rhabditina</taxon>
        <taxon>Rhabditomorpha</taxon>
        <taxon>Strongyloidea</taxon>
        <taxon>Ancylostomatidae</taxon>
        <taxon>Ancylostomatinae</taxon>
        <taxon>Ancylostoma</taxon>
    </lineage>
</organism>
<dbReference type="Proteomes" id="UP000024635">
    <property type="component" value="Unassembled WGS sequence"/>
</dbReference>
<dbReference type="PANTHER" id="PTHR23017">
    <property type="entry name" value="SERPENTINE RECEPTOR, CLASS X"/>
    <property type="match status" value="1"/>
</dbReference>
<keyword evidence="2 5" id="KW-0812">Transmembrane</keyword>
<accession>A0A016WX80</accession>
<feature type="transmembrane region" description="Helical" evidence="5">
    <location>
        <begin position="47"/>
        <end position="67"/>
    </location>
</feature>
<sequence>MVGLRLCQLAMMFCNISILCQLPLALNRLVAVTSPVAYSSVFSNRRTMYILVCLWIVGCATVSPYFFDGCAFVYEIDTFLWAYSNNSCGNAMVTFDFVYGTSIEVAVITLDMTTFFAICVRTKKLAKLRNGEKELRQLRKNISFYLQGCIISGFYVVMIFSFFHLSKFAKTKWTAFAATTGFWLVAQGISGAAIFAFNGSFRKTLSCYRSKEGETSKKCPTTVAWHPK</sequence>
<dbReference type="PANTHER" id="PTHR23017:SF3">
    <property type="entry name" value="G-PROTEIN COUPLED RECEPTORS FAMILY 1 PROFILE DOMAIN-CONTAINING PROTEIN"/>
    <property type="match status" value="1"/>
</dbReference>
<evidence type="ECO:0000256" key="2">
    <source>
        <dbReference type="ARBA" id="ARBA00022692"/>
    </source>
</evidence>
<dbReference type="GO" id="GO:0016020">
    <property type="term" value="C:membrane"/>
    <property type="evidence" value="ECO:0007669"/>
    <property type="project" value="UniProtKB-SubCell"/>
</dbReference>
<feature type="transmembrane region" description="Helical" evidence="5">
    <location>
        <begin position="97"/>
        <end position="121"/>
    </location>
</feature>
<dbReference type="Gene3D" id="1.20.1070.10">
    <property type="entry name" value="Rhodopsin 7-helix transmembrane proteins"/>
    <property type="match status" value="1"/>
</dbReference>
<evidence type="ECO:0000256" key="1">
    <source>
        <dbReference type="ARBA" id="ARBA00004370"/>
    </source>
</evidence>
<feature type="transmembrane region" description="Helical" evidence="5">
    <location>
        <begin position="142"/>
        <end position="163"/>
    </location>
</feature>
<evidence type="ECO:0000256" key="3">
    <source>
        <dbReference type="ARBA" id="ARBA00022989"/>
    </source>
</evidence>
<name>A0A016WX80_9BILA</name>
<comment type="subcellular location">
    <subcellularLocation>
        <location evidence="1">Membrane</location>
    </subcellularLocation>
</comment>
<dbReference type="Pfam" id="PF10328">
    <property type="entry name" value="7TM_GPCR_Srx"/>
    <property type="match status" value="1"/>
</dbReference>
<comment type="caution">
    <text evidence="7">The sequence shown here is derived from an EMBL/GenBank/DDBJ whole genome shotgun (WGS) entry which is preliminary data.</text>
</comment>
<evidence type="ECO:0000256" key="4">
    <source>
        <dbReference type="ARBA" id="ARBA00023136"/>
    </source>
</evidence>